<protein>
    <submittedName>
        <fullName evidence="1">Uncharacterized protein</fullName>
    </submittedName>
</protein>
<dbReference type="EMBL" id="GBXM01064872">
    <property type="protein sequence ID" value="JAH43705.1"/>
    <property type="molecule type" value="Transcribed_RNA"/>
</dbReference>
<organism evidence="1">
    <name type="scientific">Anguilla anguilla</name>
    <name type="common">European freshwater eel</name>
    <name type="synonym">Muraena anguilla</name>
    <dbReference type="NCBI Taxonomy" id="7936"/>
    <lineage>
        <taxon>Eukaryota</taxon>
        <taxon>Metazoa</taxon>
        <taxon>Chordata</taxon>
        <taxon>Craniata</taxon>
        <taxon>Vertebrata</taxon>
        <taxon>Euteleostomi</taxon>
        <taxon>Actinopterygii</taxon>
        <taxon>Neopterygii</taxon>
        <taxon>Teleostei</taxon>
        <taxon>Anguilliformes</taxon>
        <taxon>Anguillidae</taxon>
        <taxon>Anguilla</taxon>
    </lineage>
</organism>
<evidence type="ECO:0000313" key="1">
    <source>
        <dbReference type="EMBL" id="JAH43705.1"/>
    </source>
</evidence>
<accession>A0A0E9SSQ6</accession>
<reference evidence="1" key="1">
    <citation type="submission" date="2014-11" db="EMBL/GenBank/DDBJ databases">
        <authorList>
            <person name="Amaro Gonzalez C."/>
        </authorList>
    </citation>
    <scope>NUCLEOTIDE SEQUENCE</scope>
</reference>
<proteinExistence type="predicted"/>
<sequence length="10" mass="1151">MKRPSSCTKN</sequence>
<name>A0A0E9SSQ6_ANGAN</name>
<reference evidence="1" key="2">
    <citation type="journal article" date="2015" name="Fish Shellfish Immunol.">
        <title>Early steps in the European eel (Anguilla anguilla)-Vibrio vulnificus interaction in the gills: Role of the RtxA13 toxin.</title>
        <authorList>
            <person name="Callol A."/>
            <person name="Pajuelo D."/>
            <person name="Ebbesson L."/>
            <person name="Teles M."/>
            <person name="MacKenzie S."/>
            <person name="Amaro C."/>
        </authorList>
    </citation>
    <scope>NUCLEOTIDE SEQUENCE</scope>
</reference>